<dbReference type="RefSeq" id="WP_235703000.1">
    <property type="nucleotide sequence ID" value="NZ_JAKGBZ010000004.1"/>
</dbReference>
<keyword evidence="3" id="KW-1185">Reference proteome</keyword>
<reference evidence="1 3" key="1">
    <citation type="submission" date="2022-01" db="EMBL/GenBank/DDBJ databases">
        <authorList>
            <person name="Won M."/>
            <person name="Kim S.-J."/>
            <person name="Kwon S.-W."/>
        </authorList>
    </citation>
    <scope>NUCLEOTIDE SEQUENCE [LARGE SCALE GENOMIC DNA]</scope>
    <source>
        <strain evidence="1 3">KCTC 23505</strain>
    </source>
</reference>
<dbReference type="Proteomes" id="UP001521209">
    <property type="component" value="Unassembled WGS sequence"/>
</dbReference>
<dbReference type="PANTHER" id="PTHR33988">
    <property type="entry name" value="ENDORIBONUCLEASE MAZF-RELATED"/>
    <property type="match status" value="1"/>
</dbReference>
<evidence type="ECO:0000313" key="1">
    <source>
        <dbReference type="EMBL" id="MCF3945760.1"/>
    </source>
</evidence>
<sequence>MPFEFGDVVLVPFPFTSQTASKQRPAVVVSNLAYNRVKPDIVLMAITSQFRPSPTLGEVWLRDWQAAGLLKPSAVKPVFATLEQALIIRQLGTLVTADQAALKSSISQVLA</sequence>
<proteinExistence type="predicted"/>
<dbReference type="InterPro" id="IPR011067">
    <property type="entry name" value="Plasmid_toxin/cell-grow_inhib"/>
</dbReference>
<name>A0ABS9DVG1_9PROT</name>
<evidence type="ECO:0000313" key="3">
    <source>
        <dbReference type="Proteomes" id="UP001521209"/>
    </source>
</evidence>
<comment type="caution">
    <text evidence="1">The sequence shown here is derived from an EMBL/GenBank/DDBJ whole genome shotgun (WGS) entry which is preliminary data.</text>
</comment>
<organism evidence="1 3">
    <name type="scientific">Acidiphilium iwatense</name>
    <dbReference type="NCBI Taxonomy" id="768198"/>
    <lineage>
        <taxon>Bacteria</taxon>
        <taxon>Pseudomonadati</taxon>
        <taxon>Pseudomonadota</taxon>
        <taxon>Alphaproteobacteria</taxon>
        <taxon>Acetobacterales</taxon>
        <taxon>Acidocellaceae</taxon>
        <taxon>Acidiphilium</taxon>
    </lineage>
</organism>
<evidence type="ECO:0000313" key="2">
    <source>
        <dbReference type="EMBL" id="MCF3945767.1"/>
    </source>
</evidence>
<dbReference type="Gene3D" id="2.30.30.110">
    <property type="match status" value="1"/>
</dbReference>
<accession>A0ABS9DVG1</accession>
<dbReference type="SUPFAM" id="SSF50118">
    <property type="entry name" value="Cell growth inhibitor/plasmid maintenance toxic component"/>
    <property type="match status" value="1"/>
</dbReference>
<dbReference type="PANTHER" id="PTHR33988:SF2">
    <property type="entry name" value="ENDORIBONUCLEASE MAZF"/>
    <property type="match status" value="1"/>
</dbReference>
<dbReference type="InterPro" id="IPR003477">
    <property type="entry name" value="PemK-like"/>
</dbReference>
<dbReference type="Pfam" id="PF02452">
    <property type="entry name" value="PemK_toxin"/>
    <property type="match status" value="1"/>
</dbReference>
<dbReference type="EMBL" id="JAKGBZ010000004">
    <property type="protein sequence ID" value="MCF3945767.1"/>
    <property type="molecule type" value="Genomic_DNA"/>
</dbReference>
<protein>
    <submittedName>
        <fullName evidence="1">Type II toxin-antitoxin system PemK/MazF family toxin</fullName>
    </submittedName>
</protein>
<gene>
    <name evidence="1" type="ORF">L2A60_03555</name>
    <name evidence="2" type="ORF">L2A60_03590</name>
</gene>
<dbReference type="EMBL" id="JAKGBZ010000004">
    <property type="protein sequence ID" value="MCF3945760.1"/>
    <property type="molecule type" value="Genomic_DNA"/>
</dbReference>